<feature type="domain" description="F-box" evidence="2">
    <location>
        <begin position="566"/>
        <end position="616"/>
    </location>
</feature>
<reference evidence="3" key="2">
    <citation type="submission" date="2021-01" db="UniProtKB">
        <authorList>
            <consortium name="EnsemblPlants"/>
        </authorList>
    </citation>
    <scope>IDENTIFICATION</scope>
</reference>
<evidence type="ECO:0000259" key="2">
    <source>
        <dbReference type="PROSITE" id="PS50181"/>
    </source>
</evidence>
<evidence type="ECO:0000256" key="1">
    <source>
        <dbReference type="SAM" id="MobiDB-lite"/>
    </source>
</evidence>
<accession>A0A7N2LEE5</accession>
<proteinExistence type="predicted"/>
<dbReference type="InterPro" id="IPR013187">
    <property type="entry name" value="F-box-assoc_dom_typ3"/>
</dbReference>
<dbReference type="Pfam" id="PF08268">
    <property type="entry name" value="FBA_3"/>
    <property type="match status" value="2"/>
</dbReference>
<dbReference type="PROSITE" id="PS50181">
    <property type="entry name" value="FBOX"/>
    <property type="match status" value="2"/>
</dbReference>
<evidence type="ECO:0000313" key="4">
    <source>
        <dbReference type="Proteomes" id="UP000594261"/>
    </source>
</evidence>
<feature type="compositionally biased region" description="Low complexity" evidence="1">
    <location>
        <begin position="500"/>
        <end position="509"/>
    </location>
</feature>
<reference evidence="3 4" key="1">
    <citation type="journal article" date="2016" name="G3 (Bethesda)">
        <title>First Draft Assembly and Annotation of the Genome of a California Endemic Oak Quercus lobata Nee (Fagaceae).</title>
        <authorList>
            <person name="Sork V.L."/>
            <person name="Fitz-Gibbon S.T."/>
            <person name="Puiu D."/>
            <person name="Crepeau M."/>
            <person name="Gugger P.F."/>
            <person name="Sherman R."/>
            <person name="Stevens K."/>
            <person name="Langley C.H."/>
            <person name="Pellegrini M."/>
            <person name="Salzberg S.L."/>
        </authorList>
    </citation>
    <scope>NUCLEOTIDE SEQUENCE [LARGE SCALE GENOMIC DNA]</scope>
    <source>
        <strain evidence="3 4">cv. SW786</strain>
    </source>
</reference>
<dbReference type="PANTHER" id="PTHR31672:SF13">
    <property type="entry name" value="F-BOX PROTEIN CPR30-LIKE"/>
    <property type="match status" value="1"/>
</dbReference>
<dbReference type="PANTHER" id="PTHR31672">
    <property type="entry name" value="BNACNNG10540D PROTEIN"/>
    <property type="match status" value="1"/>
</dbReference>
<feature type="compositionally biased region" description="Polar residues" evidence="1">
    <location>
        <begin position="489"/>
        <end position="499"/>
    </location>
</feature>
<dbReference type="InterPro" id="IPR050796">
    <property type="entry name" value="SCF_F-box_component"/>
</dbReference>
<keyword evidence="4" id="KW-1185">Reference proteome</keyword>
<dbReference type="EMBL" id="LRBV02000004">
    <property type="status" value="NOT_ANNOTATED_CDS"/>
    <property type="molecule type" value="Genomic_DNA"/>
</dbReference>
<feature type="domain" description="F-box" evidence="2">
    <location>
        <begin position="11"/>
        <end position="61"/>
    </location>
</feature>
<dbReference type="InterPro" id="IPR001810">
    <property type="entry name" value="F-box_dom"/>
</dbReference>
<dbReference type="InParanoid" id="A0A7N2LEE5"/>
<dbReference type="InterPro" id="IPR017451">
    <property type="entry name" value="F-box-assoc_interact_dom"/>
</dbReference>
<dbReference type="Pfam" id="PF00646">
    <property type="entry name" value="F-box"/>
    <property type="match status" value="2"/>
</dbReference>
<dbReference type="AlphaFoldDB" id="A0A7N2LEE5"/>
<protein>
    <recommendedName>
        <fullName evidence="2">F-box domain-containing protein</fullName>
    </recommendedName>
</protein>
<dbReference type="NCBIfam" id="TIGR01640">
    <property type="entry name" value="F_box_assoc_1"/>
    <property type="match status" value="2"/>
</dbReference>
<feature type="region of interest" description="Disordered" evidence="1">
    <location>
        <begin position="486"/>
        <end position="509"/>
    </location>
</feature>
<dbReference type="Gramene" id="QL04p037119:mrna">
    <property type="protein sequence ID" value="QL04p037119:mrna"/>
    <property type="gene ID" value="QL04p037119"/>
</dbReference>
<evidence type="ECO:0000313" key="3">
    <source>
        <dbReference type="EnsemblPlants" id="QL04p037119:mrna"/>
    </source>
</evidence>
<dbReference type="EnsemblPlants" id="QL04p037119:mrna">
    <property type="protein sequence ID" value="QL04p037119:mrna"/>
    <property type="gene ID" value="QL04p037119"/>
</dbReference>
<dbReference type="InterPro" id="IPR036047">
    <property type="entry name" value="F-box-like_dom_sf"/>
</dbReference>
<dbReference type="SUPFAM" id="SSF81383">
    <property type="entry name" value="F-box domain"/>
    <property type="match status" value="2"/>
</dbReference>
<dbReference type="SMART" id="SM00256">
    <property type="entry name" value="FBOX"/>
    <property type="match status" value="2"/>
</dbReference>
<dbReference type="OMA" id="IYSLFQC"/>
<dbReference type="Proteomes" id="UP000594261">
    <property type="component" value="Chromosome 4"/>
</dbReference>
<dbReference type="CDD" id="cd22157">
    <property type="entry name" value="F-box_AtFBW1-like"/>
    <property type="match status" value="2"/>
</dbReference>
<name>A0A7N2LEE5_QUELO</name>
<organism evidence="3 4">
    <name type="scientific">Quercus lobata</name>
    <name type="common">Valley oak</name>
    <dbReference type="NCBI Taxonomy" id="97700"/>
    <lineage>
        <taxon>Eukaryota</taxon>
        <taxon>Viridiplantae</taxon>
        <taxon>Streptophyta</taxon>
        <taxon>Embryophyta</taxon>
        <taxon>Tracheophyta</taxon>
        <taxon>Spermatophyta</taxon>
        <taxon>Magnoliopsida</taxon>
        <taxon>eudicotyledons</taxon>
        <taxon>Gunneridae</taxon>
        <taxon>Pentapetalae</taxon>
        <taxon>rosids</taxon>
        <taxon>fabids</taxon>
        <taxon>Fagales</taxon>
        <taxon>Fagaceae</taxon>
        <taxon>Quercus</taxon>
    </lineage>
</organism>
<feature type="compositionally biased region" description="Polar residues" evidence="1">
    <location>
        <begin position="533"/>
        <end position="554"/>
    </location>
</feature>
<sequence length="1107" mass="124814">MSQTREAPILRRRKNDLPHDIVLNILTRLPAKSLIRFRCVCKTWDSSITTPYFISTHLNNLAHDNGDGYIIHMPWNTNSSNRAVCTVAFDRTFDRISEIEVPFDLPSGSIQIVGSCNGLLCLAHNGGLTTTDNVIYLWNPSIRKFKRLPDSCLPQMGYEHLGSSTLGFAYHLENNDYKVLRISRYFGIKPHIPDEFEVYTLSSDSWRKVGMSLRTNFMECVDNFPLQIPLVSGALHWISRVVEGGEEHKSEVIMSFDVNGEKFRMLRMPDDSKSIVRSQTCLTSLKGKLAFLSFGSIERDYHYSMWVMREYGVLESWNKLFVVPLERISACIGFTLYGSLLIRCVESNNQAKKIVLVDTKTLHEKDFDIQQPLCVAAFMESLALLDGANMSVQPLSFSLPTLPSSALSRAIKLFSFPRFSLRSPSRCLTKPSLSPSLAFLSDQQAAIRITKPLPLPIHPHPSPNPFSLSPSLAFLSDHQAAVTKPRFSLRSTSRCPNHQDSASADSPSPISKFVSLSPSFAFLSDHQASVTKPRFSLQSPSRCPNHQASASASADSPKLQPPFLLRRRKNDLPDDIVLNILTRLPAKSLIRFRCVSKPWDSSITSSYFISTHLNNLAHDNDNDNGDGDGYIIHMPWRTHETMNSSNRPVCTIAFDRTFDRISEVEIPFDFPSGRALIVGSCNGLLCLAANRGLNISDYVIYLWNPSIRKFQRLPDSCLGKLGFAKLGFAYHSENNDYKVLRISSYPTVRPSVPDEIEVYSLSSDSWRRVGMSLRSNVSNKSFFLPAALVSGAWHWISRVIEGEEERKVELIMSFDVNSEEFRMLRMPDGAMSIVRFQTRLASFKGKLALLTCGQSEQRGGCLYSIWVMREYGVLESWNKLFVVPLERLAFCIGFTMYGSLLLRCPQSNNQADKFVLVDTKNLHAKDSDIQHPSCVATFMESLALLDGANMNASDVEGDGKRKSELILSFDVNNEKFRMLGMPDVSLSIRRSQTCLASFKGKLAFLPFWQSEHHGYHYSMLMMRKYGVLESWNKLFVVPLERVAVCIGFTMYGSLLIRCVQTNNQEKKFVLVGTRTLHDKDSDIQHQSCVATFMESLALLDGANMVSY</sequence>
<dbReference type="Gene3D" id="1.20.1280.50">
    <property type="match status" value="2"/>
</dbReference>
<feature type="region of interest" description="Disordered" evidence="1">
    <location>
        <begin position="533"/>
        <end position="560"/>
    </location>
</feature>